<keyword evidence="5" id="KW-0288">FMN</keyword>
<dbReference type="Pfam" id="PF07992">
    <property type="entry name" value="Pyr_redox_2"/>
    <property type="match status" value="1"/>
</dbReference>
<protein>
    <submittedName>
        <fullName evidence="12">2,4-dienoyl-CoA reductase [NADPH]</fullName>
        <ecNumber evidence="12">1.3.1.34</ecNumber>
    </submittedName>
</protein>
<dbReference type="Gene3D" id="3.50.50.60">
    <property type="entry name" value="FAD/NAD(P)-binding domain"/>
    <property type="match status" value="1"/>
</dbReference>
<dbReference type="Pfam" id="PF00724">
    <property type="entry name" value="Oxidored_FMN"/>
    <property type="match status" value="1"/>
</dbReference>
<dbReference type="PANTHER" id="PTHR42917">
    <property type="entry name" value="2,4-DIENOYL-COA REDUCTASE"/>
    <property type="match status" value="1"/>
</dbReference>
<dbReference type="InterPro" id="IPR036188">
    <property type="entry name" value="FAD/NAD-bd_sf"/>
</dbReference>
<evidence type="ECO:0000256" key="3">
    <source>
        <dbReference type="ARBA" id="ARBA00011048"/>
    </source>
</evidence>
<dbReference type="AlphaFoldDB" id="A0A238KLB4"/>
<keyword evidence="9" id="KW-0411">Iron-sulfur</keyword>
<dbReference type="FunFam" id="3.20.20.70:FF:000082">
    <property type="entry name" value="NADPH-dependent 2,4-dienoyl-CoA reductase"/>
    <property type="match status" value="1"/>
</dbReference>
<dbReference type="RefSeq" id="WP_097805195.1">
    <property type="nucleotide sequence ID" value="NZ_FXYH01000009.1"/>
</dbReference>
<evidence type="ECO:0000256" key="4">
    <source>
        <dbReference type="ARBA" id="ARBA00022630"/>
    </source>
</evidence>
<dbReference type="EC" id="1.3.1.34" evidence="12"/>
<dbReference type="Gene3D" id="3.40.50.720">
    <property type="entry name" value="NAD(P)-binding Rossmann-like Domain"/>
    <property type="match status" value="1"/>
</dbReference>
<keyword evidence="4" id="KW-0285">Flavoprotein</keyword>
<reference evidence="12 13" key="1">
    <citation type="submission" date="2017-05" db="EMBL/GenBank/DDBJ databases">
        <authorList>
            <person name="Song R."/>
            <person name="Chenine A.L."/>
            <person name="Ruprecht R.M."/>
        </authorList>
    </citation>
    <scope>NUCLEOTIDE SEQUENCE [LARGE SCALE GENOMIC DNA]</scope>
    <source>
        <strain evidence="12 13">CECT 8663</strain>
    </source>
</reference>
<feature type="domain" description="FAD/NAD(P)-binding" evidence="11">
    <location>
        <begin position="375"/>
        <end position="638"/>
    </location>
</feature>
<dbReference type="EMBL" id="FXYH01000009">
    <property type="protein sequence ID" value="SMX43639.1"/>
    <property type="molecule type" value="Genomic_DNA"/>
</dbReference>
<dbReference type="GO" id="GO:0046872">
    <property type="term" value="F:metal ion binding"/>
    <property type="evidence" value="ECO:0007669"/>
    <property type="project" value="UniProtKB-KW"/>
</dbReference>
<name>A0A238KLB4_9RHOB</name>
<evidence type="ECO:0000313" key="13">
    <source>
        <dbReference type="Proteomes" id="UP000220836"/>
    </source>
</evidence>
<dbReference type="InterPro" id="IPR001155">
    <property type="entry name" value="OxRdtase_FMN_N"/>
</dbReference>
<dbReference type="InterPro" id="IPR013785">
    <property type="entry name" value="Aldolase_TIM"/>
</dbReference>
<keyword evidence="13" id="KW-1185">Reference proteome</keyword>
<organism evidence="12 13">
    <name type="scientific">Pelagimonas varians</name>
    <dbReference type="NCBI Taxonomy" id="696760"/>
    <lineage>
        <taxon>Bacteria</taxon>
        <taxon>Pseudomonadati</taxon>
        <taxon>Pseudomonadota</taxon>
        <taxon>Alphaproteobacteria</taxon>
        <taxon>Rhodobacterales</taxon>
        <taxon>Roseobacteraceae</taxon>
        <taxon>Pelagimonas</taxon>
    </lineage>
</organism>
<gene>
    <name evidence="12" type="primary">fadH</name>
    <name evidence="12" type="ORF">PEV8663_02722</name>
</gene>
<proteinExistence type="inferred from homology"/>
<dbReference type="PANTHER" id="PTHR42917:SF2">
    <property type="entry name" value="2,4-DIENOYL-COA REDUCTASE [(2E)-ENOYL-COA-PRODUCING]"/>
    <property type="match status" value="1"/>
</dbReference>
<evidence type="ECO:0000256" key="9">
    <source>
        <dbReference type="ARBA" id="ARBA00023014"/>
    </source>
</evidence>
<dbReference type="GO" id="GO:0008670">
    <property type="term" value="F:2,4-dienoyl-CoA reductase (NADPH) activity"/>
    <property type="evidence" value="ECO:0007669"/>
    <property type="project" value="UniProtKB-EC"/>
</dbReference>
<comment type="cofactor">
    <cofactor evidence="2">
        <name>[4Fe-4S] cluster</name>
        <dbReference type="ChEBI" id="CHEBI:49883"/>
    </cofactor>
</comment>
<dbReference type="Proteomes" id="UP000220836">
    <property type="component" value="Unassembled WGS sequence"/>
</dbReference>
<dbReference type="PRINTS" id="PR00368">
    <property type="entry name" value="FADPNR"/>
</dbReference>
<comment type="similarity">
    <text evidence="3">In the N-terminal section; belongs to the NADH:flavin oxidoreductase/NADH oxidase family.</text>
</comment>
<keyword evidence="7 12" id="KW-0560">Oxidoreductase</keyword>
<dbReference type="OrthoDB" id="9784632at2"/>
<dbReference type="SUPFAM" id="SSF51905">
    <property type="entry name" value="FAD/NAD(P)-binding domain"/>
    <property type="match status" value="1"/>
</dbReference>
<evidence type="ECO:0000256" key="7">
    <source>
        <dbReference type="ARBA" id="ARBA00023002"/>
    </source>
</evidence>
<evidence type="ECO:0000313" key="12">
    <source>
        <dbReference type="EMBL" id="SMX43639.1"/>
    </source>
</evidence>
<accession>A0A238KLB4</accession>
<dbReference type="GO" id="GO:0051536">
    <property type="term" value="F:iron-sulfur cluster binding"/>
    <property type="evidence" value="ECO:0007669"/>
    <property type="project" value="UniProtKB-KW"/>
</dbReference>
<evidence type="ECO:0000259" key="10">
    <source>
        <dbReference type="Pfam" id="PF00724"/>
    </source>
</evidence>
<dbReference type="InterPro" id="IPR051793">
    <property type="entry name" value="NADH:flavin_oxidoreductase"/>
</dbReference>
<evidence type="ECO:0000256" key="2">
    <source>
        <dbReference type="ARBA" id="ARBA00001966"/>
    </source>
</evidence>
<keyword evidence="6" id="KW-0479">Metal-binding</keyword>
<sequence length="677" mass="72201">MSHYPKMLSPLDLGFTTLKNRVLMGSMHTNLEERGDWNAVAEFYAERARGGVGLIVTGGMSPNEEGGVFPGAAGLFTDTDIANHKVITDRVHDGGGKIAMQILHAGRYAYGPKCVSASPVKSPISPFPPVELDEDGIEKQIADIAHAAAQAKRAGYDGVEVMGSEGYFLNQFLVTHVNKRTDRWGGSYENRMRLPIEVVKRVRAAVGPEFIVIYRLSMIDLVPNGSTHAEVVQLAQEIEKAGATILNTGIGWHEARIPTIATSVPRRAFAWVTKKLMGKVGIPVITSNRINSPEVAEDVLAGGCADMVSLARPFLADSQFVAKAAEGRADTIAPCIACNQACLDHTFAGKVSTCLVNPRAAFETQIELSMTTNPKKVAVVGAGPAGLAVATTAAQVGHDVTLFDRAPDVGGQLNMAKQVPGKEEFWGLVDWFRTMVAETGVKTELGKEVTADDLAGFDEVVVATGVTPRDPGIDGQDHAKVLTYIDVLRNKVEVGKKVAVIGAGGIGYDVAEFLVTGVSPTENLPEWMREWGVTDPEEARGGLAPEGPQPEPAIREVTVLQRKAEKPGKRLGKTTGWIHRAALQMKNVQMKAGVNYERIDDAGLHISFGEARENPEIIACDNVILCAGQLSERSLADALATKGITAHVIGGADVAAELDAKRAIDQGVRLAVSFGAS</sequence>
<dbReference type="SUPFAM" id="SSF51395">
    <property type="entry name" value="FMN-linked oxidoreductases"/>
    <property type="match status" value="1"/>
</dbReference>
<evidence type="ECO:0000256" key="1">
    <source>
        <dbReference type="ARBA" id="ARBA00001917"/>
    </source>
</evidence>
<dbReference type="InterPro" id="IPR023753">
    <property type="entry name" value="FAD/NAD-binding_dom"/>
</dbReference>
<feature type="domain" description="NADH:flavin oxidoreductase/NADH oxidase N-terminal" evidence="10">
    <location>
        <begin position="7"/>
        <end position="330"/>
    </location>
</feature>
<evidence type="ECO:0000256" key="8">
    <source>
        <dbReference type="ARBA" id="ARBA00023004"/>
    </source>
</evidence>
<dbReference type="CDD" id="cd02930">
    <property type="entry name" value="DCR_FMN"/>
    <property type="match status" value="1"/>
</dbReference>
<dbReference type="GO" id="GO:0010181">
    <property type="term" value="F:FMN binding"/>
    <property type="evidence" value="ECO:0007669"/>
    <property type="project" value="InterPro"/>
</dbReference>
<dbReference type="Gene3D" id="3.20.20.70">
    <property type="entry name" value="Aldolase class I"/>
    <property type="match status" value="1"/>
</dbReference>
<evidence type="ECO:0000256" key="5">
    <source>
        <dbReference type="ARBA" id="ARBA00022643"/>
    </source>
</evidence>
<comment type="cofactor">
    <cofactor evidence="1">
        <name>FMN</name>
        <dbReference type="ChEBI" id="CHEBI:58210"/>
    </cofactor>
</comment>
<evidence type="ECO:0000259" key="11">
    <source>
        <dbReference type="Pfam" id="PF07992"/>
    </source>
</evidence>
<evidence type="ECO:0000256" key="6">
    <source>
        <dbReference type="ARBA" id="ARBA00022723"/>
    </source>
</evidence>
<keyword evidence="8" id="KW-0408">Iron</keyword>